<evidence type="ECO:0000313" key="2">
    <source>
        <dbReference type="Proteomes" id="UP000629098"/>
    </source>
</evidence>
<keyword evidence="2" id="KW-1185">Reference proteome</keyword>
<sequence length="184" mass="20876">MKQLILLDKFKKRVLAITIGLGIPLLATSFLVDIVRARIINIDNITRELEEQKEAHIDNPNFISKVVVQRGFDYDKGLDDKCISWSTNQVGSGWSQDSEDHDFFMDYYIPPNKKAIICTTPVLATALTANFDKPFLYEVSPTDYGFRVRVVIGLSEVRYLCNLLGNVNCANSILSKQVIVRYEP</sequence>
<comment type="caution">
    <text evidence="1">The sequence shown here is derived from an EMBL/GenBank/DDBJ whole genome shotgun (WGS) entry which is preliminary data.</text>
</comment>
<proteinExistence type="predicted"/>
<organism evidence="1 2">
    <name type="scientific">Iningainema tapete BLCC-T55</name>
    <dbReference type="NCBI Taxonomy" id="2748662"/>
    <lineage>
        <taxon>Bacteria</taxon>
        <taxon>Bacillati</taxon>
        <taxon>Cyanobacteriota</taxon>
        <taxon>Cyanophyceae</taxon>
        <taxon>Nostocales</taxon>
        <taxon>Scytonemataceae</taxon>
        <taxon>Iningainema tapete</taxon>
    </lineage>
</organism>
<name>A0A8J7C0J7_9CYAN</name>
<dbReference type="EMBL" id="JACXAE010000121">
    <property type="protein sequence ID" value="MBD2778143.1"/>
    <property type="molecule type" value="Genomic_DNA"/>
</dbReference>
<reference evidence="1" key="1">
    <citation type="submission" date="2020-09" db="EMBL/GenBank/DDBJ databases">
        <title>Iningainema tapete sp. nov. (Scytonemataceae, Cyanobacteria) from greenhouses in central Florida (USA) produces two types of nodularin with biosynthetic potential for microcystin-LR and anabaenopeptins.</title>
        <authorList>
            <person name="Berthold D.E."/>
            <person name="Lefler F.W."/>
            <person name="Huang I.-S."/>
            <person name="Abdulla H."/>
            <person name="Zimba P.V."/>
            <person name="Laughinghouse H.D. IV."/>
        </authorList>
    </citation>
    <scope>NUCLEOTIDE SEQUENCE</scope>
    <source>
        <strain evidence="1">BLCCT55</strain>
    </source>
</reference>
<accession>A0A8J7C0J7</accession>
<gene>
    <name evidence="1" type="ORF">ICL16_40425</name>
</gene>
<dbReference type="RefSeq" id="WP_190837484.1">
    <property type="nucleotide sequence ID" value="NZ_CAWPPI010000121.1"/>
</dbReference>
<dbReference type="AlphaFoldDB" id="A0A8J7C0J7"/>
<protein>
    <submittedName>
        <fullName evidence="1">Uncharacterized protein</fullName>
    </submittedName>
</protein>
<dbReference type="Proteomes" id="UP000629098">
    <property type="component" value="Unassembled WGS sequence"/>
</dbReference>
<evidence type="ECO:0000313" key="1">
    <source>
        <dbReference type="EMBL" id="MBD2778143.1"/>
    </source>
</evidence>